<dbReference type="Gene3D" id="1.25.40.10">
    <property type="entry name" value="Tetratricopeptide repeat domain"/>
    <property type="match status" value="2"/>
</dbReference>
<evidence type="ECO:0000256" key="1">
    <source>
        <dbReference type="PROSITE-ProRule" id="PRU00339"/>
    </source>
</evidence>
<evidence type="ECO:0000313" key="4">
    <source>
        <dbReference type="EMBL" id="MBC3884827.1"/>
    </source>
</evidence>
<keyword evidence="1" id="KW-0802">TPR repeat</keyword>
<gene>
    <name evidence="4" type="ORF">H8K27_06780</name>
</gene>
<feature type="signal peptide" evidence="2">
    <location>
        <begin position="1"/>
        <end position="21"/>
    </location>
</feature>
<dbReference type="PROSITE" id="PS51257">
    <property type="entry name" value="PROKAR_LIPOPROTEIN"/>
    <property type="match status" value="1"/>
</dbReference>
<dbReference type="PROSITE" id="PS50005">
    <property type="entry name" value="TPR"/>
    <property type="match status" value="1"/>
</dbReference>
<dbReference type="Pfam" id="PF13432">
    <property type="entry name" value="TPR_16"/>
    <property type="match status" value="1"/>
</dbReference>
<reference evidence="4 5" key="1">
    <citation type="submission" date="2020-08" db="EMBL/GenBank/DDBJ databases">
        <title>Novel species isolated from subtropical streams in China.</title>
        <authorList>
            <person name="Lu H."/>
        </authorList>
    </citation>
    <scope>NUCLEOTIDE SEQUENCE [LARGE SCALE GENOMIC DNA]</scope>
    <source>
        <strain evidence="4 5">FT31W</strain>
    </source>
</reference>
<dbReference type="PANTHER" id="PTHR44917:SF1">
    <property type="entry name" value="PROTEIN HIGH CHLOROPHYLL FLUORESCENT 107"/>
    <property type="match status" value="1"/>
</dbReference>
<protein>
    <submittedName>
        <fullName evidence="4">Tetratricopeptide repeat protein</fullName>
    </submittedName>
</protein>
<dbReference type="SUPFAM" id="SSF48452">
    <property type="entry name" value="TPR-like"/>
    <property type="match status" value="1"/>
</dbReference>
<keyword evidence="5" id="KW-1185">Reference proteome</keyword>
<comment type="caution">
    <text evidence="4">The sequence shown here is derived from an EMBL/GenBank/DDBJ whole genome shotgun (WGS) entry which is preliminary data.</text>
</comment>
<proteinExistence type="predicted"/>
<evidence type="ECO:0000256" key="2">
    <source>
        <dbReference type="SAM" id="SignalP"/>
    </source>
</evidence>
<dbReference type="PANTHER" id="PTHR44917">
    <property type="entry name" value="PROTEIN HIGH CHLOROPHYLL FLUORESCENT 107"/>
    <property type="match status" value="1"/>
</dbReference>
<dbReference type="Proteomes" id="UP000613113">
    <property type="component" value="Unassembled WGS sequence"/>
</dbReference>
<keyword evidence="2" id="KW-0732">Signal</keyword>
<feature type="chain" id="PRO_5045361260" evidence="2">
    <location>
        <begin position="22"/>
        <end position="390"/>
    </location>
</feature>
<evidence type="ECO:0000313" key="5">
    <source>
        <dbReference type="Proteomes" id="UP000613113"/>
    </source>
</evidence>
<dbReference type="InterPro" id="IPR019734">
    <property type="entry name" value="TPR_rpt"/>
</dbReference>
<dbReference type="InterPro" id="IPR011990">
    <property type="entry name" value="TPR-like_helical_dom_sf"/>
</dbReference>
<feature type="domain" description="Tetratricopeptide repeat protein 21A/21B second ARM" evidence="3">
    <location>
        <begin position="275"/>
        <end position="346"/>
    </location>
</feature>
<feature type="repeat" description="TPR" evidence="1">
    <location>
        <begin position="232"/>
        <end position="265"/>
    </location>
</feature>
<evidence type="ECO:0000259" key="3">
    <source>
        <dbReference type="Pfam" id="PF25060"/>
    </source>
</evidence>
<dbReference type="EMBL" id="JACOGC010000002">
    <property type="protein sequence ID" value="MBC3884827.1"/>
    <property type="molecule type" value="Genomic_DNA"/>
</dbReference>
<dbReference type="Pfam" id="PF25060">
    <property type="entry name" value="ARM_TT21_2nd"/>
    <property type="match status" value="1"/>
</dbReference>
<dbReference type="InterPro" id="IPR044624">
    <property type="entry name" value="Mbb1-like"/>
</dbReference>
<sequence length="390" mass="44336">MRLPLLSAVFILLPLLLGACASTPPLARNGTEFQDHLFQPPAHPVRSQDILSVSQEMQHFLTHEVAHSVRNNGLRRGLYNALTNGWLTIDYDTEITKNASETFQTRSGNCLSLVLMTAALAKQLDLKVDYQNVFLEDSWTQADNLYIATGHVNVIIGKRPSHYDAEMDNYNILIIDFSPAQQAIRQKSESITEARVLSMYLNNRAVELLSTGNINDAYWYIKEAIRQDPAFYAAYNTLGVVYRRHGDILQAEQIFREILQASPDNVIALSNLQETLEKSAHYAEADSIAQRLHKLQPHPPFYFLNLAKAEMQHGNLTQAKNFIEKEIQRDPYNDESHFLLAQIHYQLGEMSNVEKQLLLARENSSTRKTYDLYSSKLNFLKAQASISPIK</sequence>
<name>A0ABR6YLQ6_9BURK</name>
<organism evidence="4 5">
    <name type="scientific">Undibacterium griseum</name>
    <dbReference type="NCBI Taxonomy" id="2762295"/>
    <lineage>
        <taxon>Bacteria</taxon>
        <taxon>Pseudomonadati</taxon>
        <taxon>Pseudomonadota</taxon>
        <taxon>Betaproteobacteria</taxon>
        <taxon>Burkholderiales</taxon>
        <taxon>Oxalobacteraceae</taxon>
        <taxon>Undibacterium</taxon>
    </lineage>
</organism>
<accession>A0ABR6YLQ6</accession>
<dbReference type="InterPro" id="IPR056832">
    <property type="entry name" value="ARM_TT21_2nd"/>
</dbReference>
<dbReference type="RefSeq" id="WP_186862406.1">
    <property type="nucleotide sequence ID" value="NZ_JACOGC010000002.1"/>
</dbReference>
<dbReference type="SMART" id="SM00028">
    <property type="entry name" value="TPR"/>
    <property type="match status" value="3"/>
</dbReference>